<dbReference type="RefSeq" id="WP_128220329.1">
    <property type="nucleotide sequence ID" value="NZ_CP034929.1"/>
</dbReference>
<dbReference type="InterPro" id="IPR004794">
    <property type="entry name" value="Eubact_RibD"/>
</dbReference>
<organism evidence="13 14">
    <name type="scientific">Nocardioides yefusunii</name>
    <dbReference type="NCBI Taxonomy" id="2500546"/>
    <lineage>
        <taxon>Bacteria</taxon>
        <taxon>Bacillati</taxon>
        <taxon>Actinomycetota</taxon>
        <taxon>Actinomycetes</taxon>
        <taxon>Propionibacteriales</taxon>
        <taxon>Nocardioidaceae</taxon>
        <taxon>Nocardioides</taxon>
    </lineage>
</organism>
<evidence type="ECO:0000256" key="4">
    <source>
        <dbReference type="ARBA" id="ARBA00005259"/>
    </source>
</evidence>
<dbReference type="PROSITE" id="PS51747">
    <property type="entry name" value="CYT_DCMP_DEAMINASES_2"/>
    <property type="match status" value="1"/>
</dbReference>
<comment type="function">
    <text evidence="1 11">Converts 2,5-diamino-6-(ribosylamino)-4(3h)-pyrimidinone 5'-phosphate into 5-amino-6-(ribosylamino)-2,4(1h,3h)-pyrimidinedione 5'-phosphate.</text>
</comment>
<dbReference type="SUPFAM" id="SSF53597">
    <property type="entry name" value="Dihydrofolate reductase-like"/>
    <property type="match status" value="1"/>
</dbReference>
<evidence type="ECO:0000256" key="2">
    <source>
        <dbReference type="ARBA" id="ARBA00004882"/>
    </source>
</evidence>
<evidence type="ECO:0000313" key="14">
    <source>
        <dbReference type="Proteomes" id="UP001596098"/>
    </source>
</evidence>
<comment type="similarity">
    <text evidence="5 11">In the C-terminal section; belongs to the HTP reductase family.</text>
</comment>
<dbReference type="Pfam" id="PF00383">
    <property type="entry name" value="dCMP_cyt_deam_1"/>
    <property type="match status" value="1"/>
</dbReference>
<dbReference type="EC" id="1.1.1.193" evidence="11"/>
<keyword evidence="14" id="KW-1185">Reference proteome</keyword>
<keyword evidence="11" id="KW-0862">Zinc</keyword>
<sequence>MSTSLPVIPTDVDGVRRALAVAATARVRAHPNPWVGAVLMTTDGQVFTGATGEPGGLHAEAAAVAAAREAGTDVAGATVFVTLEPCVRFEGKRTPSCAETLRDAGVRRVVVAMLDPDERVSGHGVALLREAGVEVVTDVLRTEAEALLRPYVHHRRTGRPWVLLKMGATLDGRTAAPDGTSQWITGPEARADAHQLRAESDAILVGAGTVRLDDPALDVRHVDGPHPRRIVLGHAPEGAKVHPCTEMSGPLTDVLDTLGAEGVVQLLVEGGAAVAGDFHRQGLVDQYVLYLAPALFGGSDARGLFTGEGAPTMAELWRGEMVDHRRVGADLRVDLLAARTQEEIR</sequence>
<evidence type="ECO:0000256" key="10">
    <source>
        <dbReference type="ARBA" id="ARBA00049886"/>
    </source>
</evidence>
<evidence type="ECO:0000256" key="8">
    <source>
        <dbReference type="ARBA" id="ARBA00023268"/>
    </source>
</evidence>
<dbReference type="Pfam" id="PF01872">
    <property type="entry name" value="RibD_C"/>
    <property type="match status" value="1"/>
</dbReference>
<keyword evidence="7 11" id="KW-0560">Oxidoreductase</keyword>
<dbReference type="GO" id="GO:0008703">
    <property type="term" value="F:5-amino-6-(5-phosphoribosylamino)uracil reductase activity"/>
    <property type="evidence" value="ECO:0007669"/>
    <property type="project" value="UniProtKB-EC"/>
</dbReference>
<dbReference type="InterPro" id="IPR050765">
    <property type="entry name" value="Riboflavin_Biosynth_HTPR"/>
</dbReference>
<gene>
    <name evidence="13" type="primary">ribD</name>
    <name evidence="13" type="ORF">ACFPWU_00870</name>
</gene>
<dbReference type="InterPro" id="IPR002734">
    <property type="entry name" value="RibDG_C"/>
</dbReference>
<keyword evidence="11" id="KW-0479">Metal-binding</keyword>
<comment type="cofactor">
    <cofactor evidence="11">
        <name>Zn(2+)</name>
        <dbReference type="ChEBI" id="CHEBI:29105"/>
    </cofactor>
    <text evidence="11">Binds 1 zinc ion.</text>
</comment>
<dbReference type="Proteomes" id="UP001596098">
    <property type="component" value="Unassembled WGS sequence"/>
</dbReference>
<proteinExistence type="inferred from homology"/>
<accession>A0ABW1QUN9</accession>
<evidence type="ECO:0000256" key="3">
    <source>
        <dbReference type="ARBA" id="ARBA00004910"/>
    </source>
</evidence>
<dbReference type="SUPFAM" id="SSF53927">
    <property type="entry name" value="Cytidine deaminase-like"/>
    <property type="match status" value="1"/>
</dbReference>
<comment type="caution">
    <text evidence="13">The sequence shown here is derived from an EMBL/GenBank/DDBJ whole genome shotgun (WGS) entry which is preliminary data.</text>
</comment>
<evidence type="ECO:0000256" key="9">
    <source>
        <dbReference type="ARBA" id="ARBA00049861"/>
    </source>
</evidence>
<evidence type="ECO:0000256" key="6">
    <source>
        <dbReference type="ARBA" id="ARBA00022857"/>
    </source>
</evidence>
<evidence type="ECO:0000256" key="7">
    <source>
        <dbReference type="ARBA" id="ARBA00023002"/>
    </source>
</evidence>
<protein>
    <recommendedName>
        <fullName evidence="11">Riboflavin biosynthesis protein RibD</fullName>
    </recommendedName>
    <domain>
        <recommendedName>
            <fullName evidence="11">Diaminohydroxyphosphoribosylaminopyrimidine deaminase</fullName>
            <shortName evidence="11">DRAP deaminase</shortName>
            <ecNumber evidence="11">3.5.4.26</ecNumber>
        </recommendedName>
        <alternativeName>
            <fullName evidence="11">Riboflavin-specific deaminase</fullName>
        </alternativeName>
    </domain>
    <domain>
        <recommendedName>
            <fullName evidence="11">5-amino-6-(5-phosphoribosylamino)uracil reductase</fullName>
            <ecNumber evidence="11">1.1.1.193</ecNumber>
        </recommendedName>
        <alternativeName>
            <fullName evidence="11">HTP reductase</fullName>
        </alternativeName>
    </domain>
</protein>
<evidence type="ECO:0000256" key="1">
    <source>
        <dbReference type="ARBA" id="ARBA00002151"/>
    </source>
</evidence>
<comment type="catalytic activity">
    <reaction evidence="9 11">
        <text>5-amino-6-(5-phospho-D-ribitylamino)uracil + NADP(+) = 5-amino-6-(5-phospho-D-ribosylamino)uracil + NADPH + H(+)</text>
        <dbReference type="Rhea" id="RHEA:17845"/>
        <dbReference type="ChEBI" id="CHEBI:15378"/>
        <dbReference type="ChEBI" id="CHEBI:57783"/>
        <dbReference type="ChEBI" id="CHEBI:58349"/>
        <dbReference type="ChEBI" id="CHEBI:58421"/>
        <dbReference type="ChEBI" id="CHEBI:58453"/>
        <dbReference type="EC" id="1.1.1.193"/>
    </reaction>
</comment>
<keyword evidence="8" id="KW-0511">Multifunctional enzyme</keyword>
<evidence type="ECO:0000259" key="12">
    <source>
        <dbReference type="PROSITE" id="PS51747"/>
    </source>
</evidence>
<dbReference type="PIRSF" id="PIRSF006769">
    <property type="entry name" value="RibD"/>
    <property type="match status" value="1"/>
</dbReference>
<name>A0ABW1QUN9_9ACTN</name>
<keyword evidence="6 11" id="KW-0521">NADP</keyword>
<dbReference type="PANTHER" id="PTHR38011:SF7">
    <property type="entry name" value="2,5-DIAMINO-6-RIBOSYLAMINO-4(3H)-PYRIMIDINONE 5'-PHOSPHATE REDUCTASE"/>
    <property type="match status" value="1"/>
</dbReference>
<dbReference type="InterPro" id="IPR002125">
    <property type="entry name" value="CMP_dCMP_dom"/>
</dbReference>
<dbReference type="EMBL" id="JBHSQI010000001">
    <property type="protein sequence ID" value="MFC6152221.1"/>
    <property type="molecule type" value="Genomic_DNA"/>
</dbReference>
<dbReference type="InterPro" id="IPR016193">
    <property type="entry name" value="Cytidine_deaminase-like"/>
</dbReference>
<dbReference type="PANTHER" id="PTHR38011">
    <property type="entry name" value="DIHYDROFOLATE REDUCTASE FAMILY PROTEIN (AFU_ORTHOLOGUE AFUA_8G06820)"/>
    <property type="match status" value="1"/>
</dbReference>
<evidence type="ECO:0000313" key="13">
    <source>
        <dbReference type="EMBL" id="MFC6152221.1"/>
    </source>
</evidence>
<comment type="pathway">
    <text evidence="2 11">Cofactor biosynthesis; riboflavin biosynthesis; 5-amino-6-(D-ribitylamino)uracil from GTP: step 2/4.</text>
</comment>
<dbReference type="InterPro" id="IPR024072">
    <property type="entry name" value="DHFR-like_dom_sf"/>
</dbReference>
<comment type="pathway">
    <text evidence="3 11">Cofactor biosynthesis; riboflavin biosynthesis; 5-amino-6-(D-ribitylamino)uracil from GTP: step 3/4.</text>
</comment>
<keyword evidence="11 13" id="KW-0378">Hydrolase</keyword>
<evidence type="ECO:0000256" key="11">
    <source>
        <dbReference type="PIRNR" id="PIRNR006769"/>
    </source>
</evidence>
<dbReference type="NCBIfam" id="TIGR00326">
    <property type="entry name" value="eubact_ribD"/>
    <property type="match status" value="1"/>
</dbReference>
<keyword evidence="11" id="KW-0686">Riboflavin biosynthesis</keyword>
<dbReference type="EC" id="3.5.4.26" evidence="11"/>
<dbReference type="Gene3D" id="3.40.140.10">
    <property type="entry name" value="Cytidine Deaminase, domain 2"/>
    <property type="match status" value="1"/>
</dbReference>
<comment type="catalytic activity">
    <reaction evidence="10 11">
        <text>2,5-diamino-6-hydroxy-4-(5-phosphoribosylamino)-pyrimidine + H2O + H(+) = 5-amino-6-(5-phospho-D-ribosylamino)uracil + NH4(+)</text>
        <dbReference type="Rhea" id="RHEA:21868"/>
        <dbReference type="ChEBI" id="CHEBI:15377"/>
        <dbReference type="ChEBI" id="CHEBI:15378"/>
        <dbReference type="ChEBI" id="CHEBI:28938"/>
        <dbReference type="ChEBI" id="CHEBI:58453"/>
        <dbReference type="ChEBI" id="CHEBI:58614"/>
        <dbReference type="EC" id="3.5.4.26"/>
    </reaction>
</comment>
<dbReference type="Gene3D" id="3.40.430.10">
    <property type="entry name" value="Dihydrofolate Reductase, subunit A"/>
    <property type="match status" value="2"/>
</dbReference>
<reference evidence="14" key="1">
    <citation type="journal article" date="2019" name="Int. J. Syst. Evol. Microbiol.">
        <title>The Global Catalogue of Microorganisms (GCM) 10K type strain sequencing project: providing services to taxonomists for standard genome sequencing and annotation.</title>
        <authorList>
            <consortium name="The Broad Institute Genomics Platform"/>
            <consortium name="The Broad Institute Genome Sequencing Center for Infectious Disease"/>
            <person name="Wu L."/>
            <person name="Ma J."/>
        </authorList>
    </citation>
    <scope>NUCLEOTIDE SEQUENCE [LARGE SCALE GENOMIC DNA]</scope>
    <source>
        <strain evidence="14">DFY28</strain>
    </source>
</reference>
<feature type="domain" description="CMP/dCMP-type deaminase" evidence="12">
    <location>
        <begin position="9"/>
        <end position="135"/>
    </location>
</feature>
<dbReference type="GO" id="GO:0008835">
    <property type="term" value="F:diaminohydroxyphosphoribosylaminopyrimidine deaminase activity"/>
    <property type="evidence" value="ECO:0007669"/>
    <property type="project" value="UniProtKB-EC"/>
</dbReference>
<comment type="similarity">
    <text evidence="4 11">In the N-terminal section; belongs to the cytidine and deoxycytidylate deaminase family.</text>
</comment>
<evidence type="ECO:0000256" key="5">
    <source>
        <dbReference type="ARBA" id="ARBA00007417"/>
    </source>
</evidence>